<gene>
    <name evidence="15" type="ORF">QWF21_15325</name>
</gene>
<feature type="domain" description="Histidine kinase" evidence="14">
    <location>
        <begin position="651"/>
        <end position="868"/>
    </location>
</feature>
<evidence type="ECO:0000256" key="12">
    <source>
        <dbReference type="ARBA" id="ARBA00023136"/>
    </source>
</evidence>
<dbReference type="PROSITE" id="PS50109">
    <property type="entry name" value="HIS_KIN"/>
    <property type="match status" value="1"/>
</dbReference>
<feature type="transmembrane region" description="Helical" evidence="13">
    <location>
        <begin position="441"/>
        <end position="462"/>
    </location>
</feature>
<keyword evidence="12 13" id="KW-0472">Membrane</keyword>
<dbReference type="SUPFAM" id="SSF47384">
    <property type="entry name" value="Homodimeric domain of signal transducing histidine kinase"/>
    <property type="match status" value="1"/>
</dbReference>
<evidence type="ECO:0000256" key="10">
    <source>
        <dbReference type="ARBA" id="ARBA00022989"/>
    </source>
</evidence>
<accession>A0ABU7JJU0</accession>
<dbReference type="InterPro" id="IPR027417">
    <property type="entry name" value="P-loop_NTPase"/>
</dbReference>
<keyword evidence="9" id="KW-0067">ATP-binding</keyword>
<keyword evidence="5" id="KW-0808">Transferase</keyword>
<dbReference type="InterPro" id="IPR003594">
    <property type="entry name" value="HATPase_dom"/>
</dbReference>
<evidence type="ECO:0000256" key="1">
    <source>
        <dbReference type="ARBA" id="ARBA00000085"/>
    </source>
</evidence>
<dbReference type="CDD" id="cd00075">
    <property type="entry name" value="HATPase"/>
    <property type="match status" value="1"/>
</dbReference>
<evidence type="ECO:0000256" key="11">
    <source>
        <dbReference type="ARBA" id="ARBA00023012"/>
    </source>
</evidence>
<keyword evidence="6 13" id="KW-0812">Transmembrane</keyword>
<dbReference type="PANTHER" id="PTHR45569:SF1">
    <property type="entry name" value="SENSOR PROTEIN KDPD"/>
    <property type="match status" value="1"/>
</dbReference>
<keyword evidence="4" id="KW-0597">Phosphoprotein</keyword>
<dbReference type="EMBL" id="JAUGZK010000014">
    <property type="protein sequence ID" value="MEE2025608.1"/>
    <property type="molecule type" value="Genomic_DNA"/>
</dbReference>
<comment type="catalytic activity">
    <reaction evidence="1">
        <text>ATP + protein L-histidine = ADP + protein N-phospho-L-histidine.</text>
        <dbReference type="EC" id="2.7.13.3"/>
    </reaction>
</comment>
<dbReference type="Proteomes" id="UP001339167">
    <property type="component" value="Unassembled WGS sequence"/>
</dbReference>
<dbReference type="SMART" id="SM00387">
    <property type="entry name" value="HATPase_c"/>
    <property type="match status" value="1"/>
</dbReference>
<dbReference type="Gene3D" id="3.30.450.40">
    <property type="match status" value="1"/>
</dbReference>
<dbReference type="InterPro" id="IPR036097">
    <property type="entry name" value="HisK_dim/P_sf"/>
</dbReference>
<dbReference type="GO" id="GO:0016301">
    <property type="term" value="F:kinase activity"/>
    <property type="evidence" value="ECO:0007669"/>
    <property type="project" value="UniProtKB-KW"/>
</dbReference>
<comment type="subcellular location">
    <subcellularLocation>
        <location evidence="2">Membrane</location>
        <topology evidence="2">Multi-pass membrane protein</topology>
    </subcellularLocation>
</comment>
<proteinExistence type="predicted"/>
<organism evidence="15 16">
    <name type="scientific">Alkalimonas mucilaginosa</name>
    <dbReference type="NCBI Taxonomy" id="3057676"/>
    <lineage>
        <taxon>Bacteria</taxon>
        <taxon>Pseudomonadati</taxon>
        <taxon>Pseudomonadota</taxon>
        <taxon>Gammaproteobacteria</taxon>
        <taxon>Alkalimonas</taxon>
    </lineage>
</organism>
<name>A0ABU7JJU0_9GAMM</name>
<evidence type="ECO:0000256" key="4">
    <source>
        <dbReference type="ARBA" id="ARBA00022553"/>
    </source>
</evidence>
<dbReference type="SMART" id="SM00388">
    <property type="entry name" value="HisKA"/>
    <property type="match status" value="1"/>
</dbReference>
<dbReference type="InterPro" id="IPR003852">
    <property type="entry name" value="Sig_transdc_His_kinase_KdpD_N"/>
</dbReference>
<evidence type="ECO:0000313" key="16">
    <source>
        <dbReference type="Proteomes" id="UP001339167"/>
    </source>
</evidence>
<dbReference type="PRINTS" id="PR00344">
    <property type="entry name" value="BCTRLSENSOR"/>
</dbReference>
<protein>
    <recommendedName>
        <fullName evidence="3">histidine kinase</fullName>
        <ecNumber evidence="3">2.7.13.3</ecNumber>
    </recommendedName>
</protein>
<evidence type="ECO:0000256" key="8">
    <source>
        <dbReference type="ARBA" id="ARBA00022777"/>
    </source>
</evidence>
<dbReference type="Pfam" id="PF02518">
    <property type="entry name" value="HATPase_c"/>
    <property type="match status" value="1"/>
</dbReference>
<keyword evidence="11" id="KW-0902">Two-component regulatory system</keyword>
<dbReference type="Gene3D" id="3.40.50.300">
    <property type="entry name" value="P-loop containing nucleotide triphosphate hydrolases"/>
    <property type="match status" value="1"/>
</dbReference>
<evidence type="ECO:0000256" key="6">
    <source>
        <dbReference type="ARBA" id="ARBA00022692"/>
    </source>
</evidence>
<evidence type="ECO:0000259" key="14">
    <source>
        <dbReference type="PROSITE" id="PS50109"/>
    </source>
</evidence>
<keyword evidence="7" id="KW-0547">Nucleotide-binding</keyword>
<dbReference type="Pfam" id="PF00512">
    <property type="entry name" value="HisKA"/>
    <property type="match status" value="1"/>
</dbReference>
<evidence type="ECO:0000256" key="9">
    <source>
        <dbReference type="ARBA" id="ARBA00022840"/>
    </source>
</evidence>
<dbReference type="CDD" id="cd00082">
    <property type="entry name" value="HisKA"/>
    <property type="match status" value="1"/>
</dbReference>
<dbReference type="RefSeq" id="WP_330088920.1">
    <property type="nucleotide sequence ID" value="NZ_JAUGZK010000014.1"/>
</dbReference>
<dbReference type="InterPro" id="IPR036890">
    <property type="entry name" value="HATPase_C_sf"/>
</dbReference>
<sequence length="875" mass="96926">MPDQRQADILLKRLKQNDKGKLTLFLGAAPGVGKTFAMLSAAKVKSAQGVNLLVGLVETHGREDTEQMLSGLPILPPLSIQYHSASIDEFDLDAALVRKPSLILVDELAHTNAPGSRNRFRYQDIEELLAKGIDVYSTVNIQHMASLNDLVLKVTGVRVQETVPDRVFDLASEIQFIDLPPDGLIERLQDGKVYVPDYARDALDRFFTRENLTALREMAVREVLVRVDSNLSEELMAKAKLPGYSIQDKLLVMISSNRNHDYLIRQGRQIADRRQITWYVLWVDTGRTLSTLQRARLKASLDLATELGAQAITLRGQSSFAGVVPFLQENRVSTVLVGNPAVKWRFWRKPLYQRLIEAGMSLEVSVYTLSEHAPALIKPVTTSGFVGRKLGYAVGAGAVVLATALAILASHYLSSGNLVLLYVAAVVVTGLRYGSRPALSAALLSFLSFNFFLTKPFYTFAVTYQDDVATLIFLSFIGIISGPAASRVRRQLILLNESSRFSESLRIFAESLTRFTQKREVYQQLESICQLQLKLSCSVVDKELLEPLSVKEQSAVAWVFANNVPAGRFYNTLSSLEKTFFPISNQQQVFAVAVVCFPSTATQISVFQQQLITALLQQAATTMHRLELSTALESSRLKAEVEQLRTALLSSVSHDLKSPLAAMIGAAETLKHRQQQLSAEDKAELIDALCSESNRLENYIQNLLDMTRLGYGTLKIERDWVQVSDIIGSAVQRLKRYQPDARVQVQLQQSDLLIYVHAALIEQALFNVLENAVRFNPQDAPVTIVQSVLAQDLLLQVLDQGPGVPEQDREHIFDMFFVVASGDSKKSNTGMGLAICKGMIGAHGGTVRVRENPSGKGACFELSLPLNELNQPELH</sequence>
<feature type="transmembrane region" description="Helical" evidence="13">
    <location>
        <begin position="468"/>
        <end position="485"/>
    </location>
</feature>
<dbReference type="Pfam" id="PF13493">
    <property type="entry name" value="DUF4118"/>
    <property type="match status" value="1"/>
</dbReference>
<keyword evidence="8 15" id="KW-0418">Kinase</keyword>
<comment type="caution">
    <text evidence="15">The sequence shown here is derived from an EMBL/GenBank/DDBJ whole genome shotgun (WGS) entry which is preliminary data.</text>
</comment>
<evidence type="ECO:0000256" key="13">
    <source>
        <dbReference type="SAM" id="Phobius"/>
    </source>
</evidence>
<evidence type="ECO:0000256" key="7">
    <source>
        <dbReference type="ARBA" id="ARBA00022741"/>
    </source>
</evidence>
<keyword evidence="10 13" id="KW-1133">Transmembrane helix</keyword>
<dbReference type="Gene3D" id="1.10.287.130">
    <property type="match status" value="1"/>
</dbReference>
<dbReference type="Gene3D" id="3.30.565.10">
    <property type="entry name" value="Histidine kinase-like ATPase, C-terminal domain"/>
    <property type="match status" value="1"/>
</dbReference>
<keyword evidence="16" id="KW-1185">Reference proteome</keyword>
<dbReference type="InterPro" id="IPR003661">
    <property type="entry name" value="HisK_dim/P_dom"/>
</dbReference>
<dbReference type="InterPro" id="IPR052023">
    <property type="entry name" value="Histidine_kinase_KdpD"/>
</dbReference>
<dbReference type="PANTHER" id="PTHR45569">
    <property type="entry name" value="SENSOR PROTEIN KDPD"/>
    <property type="match status" value="1"/>
</dbReference>
<dbReference type="Gene3D" id="1.20.120.620">
    <property type="entry name" value="Backbone structure of the membrane domain of e. Coli histidine kinase receptor kdpd"/>
    <property type="match status" value="1"/>
</dbReference>
<evidence type="ECO:0000256" key="5">
    <source>
        <dbReference type="ARBA" id="ARBA00022679"/>
    </source>
</evidence>
<evidence type="ECO:0000256" key="2">
    <source>
        <dbReference type="ARBA" id="ARBA00004141"/>
    </source>
</evidence>
<dbReference type="EC" id="2.7.13.3" evidence="3"/>
<dbReference type="InterPro" id="IPR005467">
    <property type="entry name" value="His_kinase_dom"/>
</dbReference>
<dbReference type="InterPro" id="IPR004358">
    <property type="entry name" value="Sig_transdc_His_kin-like_C"/>
</dbReference>
<reference evidence="15 16" key="1">
    <citation type="submission" date="2023-06" db="EMBL/GenBank/DDBJ databases">
        <title>Alkalimonas sp., MEB004 an alkaliphilic bacterium isolated from Lonar Lake, India.</title>
        <authorList>
            <person name="Joshi A."/>
            <person name="Thite S."/>
        </authorList>
    </citation>
    <scope>NUCLEOTIDE SEQUENCE [LARGE SCALE GENOMIC DNA]</scope>
    <source>
        <strain evidence="15 16">MEB004</strain>
    </source>
</reference>
<dbReference type="InterPro" id="IPR038318">
    <property type="entry name" value="KdpD_sf"/>
</dbReference>
<dbReference type="Pfam" id="PF02702">
    <property type="entry name" value="KdpD"/>
    <property type="match status" value="1"/>
</dbReference>
<feature type="transmembrane region" description="Helical" evidence="13">
    <location>
        <begin position="390"/>
        <end position="409"/>
    </location>
</feature>
<evidence type="ECO:0000256" key="3">
    <source>
        <dbReference type="ARBA" id="ARBA00012438"/>
    </source>
</evidence>
<evidence type="ECO:0000313" key="15">
    <source>
        <dbReference type="EMBL" id="MEE2025608.1"/>
    </source>
</evidence>
<dbReference type="InterPro" id="IPR029016">
    <property type="entry name" value="GAF-like_dom_sf"/>
</dbReference>
<dbReference type="InterPro" id="IPR025201">
    <property type="entry name" value="KdpD_TM"/>
</dbReference>
<feature type="transmembrane region" description="Helical" evidence="13">
    <location>
        <begin position="415"/>
        <end position="434"/>
    </location>
</feature>
<dbReference type="SUPFAM" id="SSF55874">
    <property type="entry name" value="ATPase domain of HSP90 chaperone/DNA topoisomerase II/histidine kinase"/>
    <property type="match status" value="1"/>
</dbReference>